<evidence type="ECO:0008006" key="4">
    <source>
        <dbReference type="Google" id="ProtNLM"/>
    </source>
</evidence>
<organism evidence="2 3">
    <name type="scientific">Methylobacterium trifolii</name>
    <dbReference type="NCBI Taxonomy" id="1003092"/>
    <lineage>
        <taxon>Bacteria</taxon>
        <taxon>Pseudomonadati</taxon>
        <taxon>Pseudomonadota</taxon>
        <taxon>Alphaproteobacteria</taxon>
        <taxon>Hyphomicrobiales</taxon>
        <taxon>Methylobacteriaceae</taxon>
        <taxon>Methylobacterium</taxon>
    </lineage>
</organism>
<gene>
    <name evidence="2" type="ORF">MPOCJGCO_4850</name>
</gene>
<evidence type="ECO:0000313" key="3">
    <source>
        <dbReference type="Proteomes" id="UP001055057"/>
    </source>
</evidence>
<keyword evidence="1" id="KW-0175">Coiled coil</keyword>
<dbReference type="SUPFAM" id="SSF48452">
    <property type="entry name" value="TPR-like"/>
    <property type="match status" value="1"/>
</dbReference>
<dbReference type="Gene3D" id="1.25.40.10">
    <property type="entry name" value="Tetratricopeptide repeat domain"/>
    <property type="match status" value="2"/>
</dbReference>
<feature type="coiled-coil region" evidence="1">
    <location>
        <begin position="282"/>
        <end position="309"/>
    </location>
</feature>
<dbReference type="RefSeq" id="WP_238185351.1">
    <property type="nucleotide sequence ID" value="NZ_BPRB01000385.1"/>
</dbReference>
<sequence>MGVSAVFGVLGGLEALGLPGFAGSALDKACEALFDAKGKDVLKEVQARLRAYTGAVPANHDLEHAIRLAELTATLVLLGQYRRAVEAENFDTRSARLPPFIEAARTWLFSEIGLSRSLTVKPNDALVAEADAALDRALPAATAAAVEAGLAQARARVWAALVAGAGPAPPDFQARFEGRAAGEPGWSVLFLAFLREALKTNPRAEVAFVTVRLAGLREAARRIEDGLDALAAGQATIKDDTGVIRAGLDELLRRVSREESVPLDTLRAILTAMGEVAQAADAAEIEQRLKAKAAEFRDLAERLSRLSNDDPEVVRLRQASADALGRGRFAEADAHLAAAEARDLAGLAELESISRHKRLSAAQSRAERASAAKLRTNPDAYAEAATHYAEAARIVAPADGRIAYEYAHRQALVLLDLGRDFGRNVSLKAAVEVFRDVLRSSSDDASYWAMAQNNLGNALRTLGERESGTGRLEEAVSAYRAALEELTRERVPLNWAATQNNLGTALATLGGRESGPDRLEEAVSAYRAALEEWTRERVPLDWAGTQNNLGAALQTLGGRESGTDRLEEAVAAYRAALEEWTRERVPLDWAATQNNLGTALATLGGRESGTARLEEAVSAYRAALEEYTRERVPLDWAMSLGNQGTALSLLADRRGDVAMARRALEQIETALETFATADHAPYSASYRSAAAKAQAVVQRLGG</sequence>
<reference evidence="2" key="2">
    <citation type="submission" date="2021-08" db="EMBL/GenBank/DDBJ databases">
        <authorList>
            <person name="Tani A."/>
            <person name="Ola A."/>
            <person name="Ogura Y."/>
            <person name="Katsura K."/>
            <person name="Hayashi T."/>
        </authorList>
    </citation>
    <scope>NUCLEOTIDE SEQUENCE</scope>
    <source>
        <strain evidence="2">DSM 23632</strain>
    </source>
</reference>
<protein>
    <recommendedName>
        <fullName evidence="4">Tetratricopeptide repeat protein</fullName>
    </recommendedName>
</protein>
<name>A0ABQ4U963_9HYPH</name>
<dbReference type="Proteomes" id="UP001055057">
    <property type="component" value="Unassembled WGS sequence"/>
</dbReference>
<proteinExistence type="predicted"/>
<dbReference type="EMBL" id="BPRB01000385">
    <property type="protein sequence ID" value="GJE62715.1"/>
    <property type="molecule type" value="Genomic_DNA"/>
</dbReference>
<comment type="caution">
    <text evidence="2">The sequence shown here is derived from an EMBL/GenBank/DDBJ whole genome shotgun (WGS) entry which is preliminary data.</text>
</comment>
<accession>A0ABQ4U963</accession>
<dbReference type="PANTHER" id="PTHR19959">
    <property type="entry name" value="KINESIN LIGHT CHAIN"/>
    <property type="match status" value="1"/>
</dbReference>
<evidence type="ECO:0000313" key="2">
    <source>
        <dbReference type="EMBL" id="GJE62715.1"/>
    </source>
</evidence>
<dbReference type="InterPro" id="IPR011990">
    <property type="entry name" value="TPR-like_helical_dom_sf"/>
</dbReference>
<dbReference type="PANTHER" id="PTHR19959:SF119">
    <property type="entry name" value="FUNGAL LIPASE-LIKE DOMAIN-CONTAINING PROTEIN"/>
    <property type="match status" value="1"/>
</dbReference>
<evidence type="ECO:0000256" key="1">
    <source>
        <dbReference type="SAM" id="Coils"/>
    </source>
</evidence>
<reference evidence="2" key="1">
    <citation type="journal article" date="2021" name="Front. Microbiol.">
        <title>Comprehensive Comparative Genomics and Phenotyping of Methylobacterium Species.</title>
        <authorList>
            <person name="Alessa O."/>
            <person name="Ogura Y."/>
            <person name="Fujitani Y."/>
            <person name="Takami H."/>
            <person name="Hayashi T."/>
            <person name="Sahin N."/>
            <person name="Tani A."/>
        </authorList>
    </citation>
    <scope>NUCLEOTIDE SEQUENCE</scope>
    <source>
        <strain evidence="2">DSM 23632</strain>
    </source>
</reference>
<keyword evidence="3" id="KW-1185">Reference proteome</keyword>